<name>A0A2X2E2Q0_PROMI</name>
<reference evidence="1 2" key="1">
    <citation type="submission" date="2018-06" db="EMBL/GenBank/DDBJ databases">
        <authorList>
            <consortium name="Pathogen Informatics"/>
            <person name="Doyle S."/>
        </authorList>
    </citation>
    <scope>NUCLEOTIDE SEQUENCE [LARGE SCALE GENOMIC DNA]</scope>
    <source>
        <strain evidence="1 2">NCTC10975</strain>
    </source>
</reference>
<dbReference type="AlphaFoldDB" id="A0A2X2E2Q0"/>
<dbReference type="EMBL" id="UAUE01000027">
    <property type="protein sequence ID" value="SPZ01160.1"/>
    <property type="molecule type" value="Genomic_DNA"/>
</dbReference>
<organism evidence="1 2">
    <name type="scientific">Proteus mirabilis</name>
    <dbReference type="NCBI Taxonomy" id="584"/>
    <lineage>
        <taxon>Bacteria</taxon>
        <taxon>Pseudomonadati</taxon>
        <taxon>Pseudomonadota</taxon>
        <taxon>Gammaproteobacteria</taxon>
        <taxon>Enterobacterales</taxon>
        <taxon>Morganellaceae</taxon>
        <taxon>Proteus</taxon>
    </lineage>
</organism>
<evidence type="ECO:0000313" key="2">
    <source>
        <dbReference type="Proteomes" id="UP000251485"/>
    </source>
</evidence>
<dbReference type="Proteomes" id="UP000251485">
    <property type="component" value="Unassembled WGS sequence"/>
</dbReference>
<gene>
    <name evidence="1" type="ORF">NCTC10975_03804</name>
</gene>
<evidence type="ECO:0000313" key="1">
    <source>
        <dbReference type="EMBL" id="SPZ01160.1"/>
    </source>
</evidence>
<sequence>MKTIGTKFIFDTTFYLVLQQETKIDLKISFKEKTEAQSDKERIKLTTANNEALGRNRSKPRSGWTKSGTELCKSSITLKGYISHTLGMDKIKWNYEKNHEYSKLKKKKDLSILEKINKGVDSFNKILSSVPDKSPNKYEKQEYDLVKFELIYPTIEASLERKLALIKNDQIKPKYEIYIGGKPFFGFKFTFDMIQAFAAYFGINSIVTVIREKGTEDEEEVKRGEDGAFIGAQLDLIFNVSLNCGLKYKTDDEGITKFDQEGSGVELPFKISCETNIRGGVQYYGISGFFKAEAKIETTLKAGWAPSGNGEIVFYHEGIKAYASVEYGIGIAKQDNKKIEGTGISKEKSNSNVNISDRPYDKEWIILDPLPKDKSTYRWQPFN</sequence>
<accession>A0A2X2E2Q0</accession>
<proteinExistence type="predicted"/>
<protein>
    <submittedName>
        <fullName evidence="1">Uncharacterized protein</fullName>
    </submittedName>
</protein>